<reference evidence="2" key="2">
    <citation type="submission" date="2020-04" db="EMBL/GenBank/DDBJ databases">
        <authorList>
            <person name="Santos R.A.C."/>
            <person name="Steenwyk J.L."/>
            <person name="Rivero-Menendez O."/>
            <person name="Mead M.E."/>
            <person name="Silva L.P."/>
            <person name="Bastos R.W."/>
            <person name="Alastruey-Izquierdo A."/>
            <person name="Goldman G.H."/>
            <person name="Rokas A."/>
        </authorList>
    </citation>
    <scope>NUCLEOTIDE SEQUENCE</scope>
    <source>
        <strain evidence="2">CNM-CM6805</strain>
    </source>
</reference>
<organism evidence="2 3">
    <name type="scientific">Aspergillus fumigatiaffinis</name>
    <dbReference type="NCBI Taxonomy" id="340414"/>
    <lineage>
        <taxon>Eukaryota</taxon>
        <taxon>Fungi</taxon>
        <taxon>Dikarya</taxon>
        <taxon>Ascomycota</taxon>
        <taxon>Pezizomycotina</taxon>
        <taxon>Eurotiomycetes</taxon>
        <taxon>Eurotiomycetidae</taxon>
        <taxon>Eurotiales</taxon>
        <taxon>Aspergillaceae</taxon>
        <taxon>Aspergillus</taxon>
        <taxon>Aspergillus subgen. Fumigati</taxon>
    </lineage>
</organism>
<dbReference type="Proteomes" id="UP000653565">
    <property type="component" value="Unassembled WGS sequence"/>
</dbReference>
<protein>
    <submittedName>
        <fullName evidence="2">Uncharacterized protein</fullName>
    </submittedName>
</protein>
<evidence type="ECO:0000256" key="1">
    <source>
        <dbReference type="SAM" id="MobiDB-lite"/>
    </source>
</evidence>
<reference evidence="2" key="1">
    <citation type="journal article" date="2020" name="bioRxiv">
        <title>Genomic and phenotypic heterogeneity of clinical isolates of the human pathogens Aspergillus fumigatus, Aspergillus lentulus and Aspergillus fumigatiaffinis.</title>
        <authorList>
            <person name="dos Santos R.A.C."/>
            <person name="Steenwyk J.L."/>
            <person name="Rivero-Menendez O."/>
            <person name="Mead M.E."/>
            <person name="Silva L.P."/>
            <person name="Bastos R.W."/>
            <person name="Alastruey-Izquierdo A."/>
            <person name="Goldman G.H."/>
            <person name="Rokas A."/>
        </authorList>
    </citation>
    <scope>NUCLEOTIDE SEQUENCE</scope>
    <source>
        <strain evidence="2">CNM-CM6805</strain>
    </source>
</reference>
<feature type="region of interest" description="Disordered" evidence="1">
    <location>
        <begin position="294"/>
        <end position="373"/>
    </location>
</feature>
<evidence type="ECO:0000313" key="3">
    <source>
        <dbReference type="Proteomes" id="UP000653565"/>
    </source>
</evidence>
<proteinExistence type="predicted"/>
<evidence type="ECO:0000313" key="2">
    <source>
        <dbReference type="EMBL" id="KAF4229443.1"/>
    </source>
</evidence>
<sequence>MPSTSDTRKRAVTRILDRLSRRNEAILTISQCQQIGVNVVSIELEEPSSSAQRPHFFQAISRDWFAKHPMDPYHRQLVEQRHPHLLLLEEYDAEVASKTGPEATLEERSAAEPDARVQQIEIILNHHIWHAIRVDMPKGQSVLIRAREWSYVNMDDSPTLSEIYLGYRPLGRRSEHPLSALYEVDDQRLPHVTMVVAHYSEEEAGDGILTHELAYILLAMQVRYSQPEFREYKTIPVLLLSFMTPQHGRIMEAYLEGGRLTLGVSRMYSFKTNREAPFELFEGWLLGDPVGLTSASETSDKTSHETQIAQKRTAAAGGEFAIAKDTSTSISGESSRIDDGSPGPSATSEGGKENKRPPRSQSAKSGGQKRHRK</sequence>
<comment type="caution">
    <text evidence="2">The sequence shown here is derived from an EMBL/GenBank/DDBJ whole genome shotgun (WGS) entry which is preliminary data.</text>
</comment>
<gene>
    <name evidence="2" type="ORF">CNMCM6805_001489</name>
</gene>
<feature type="compositionally biased region" description="Polar residues" evidence="1">
    <location>
        <begin position="325"/>
        <end position="334"/>
    </location>
</feature>
<dbReference type="OrthoDB" id="4436899at2759"/>
<accession>A0A8H4GIY3</accession>
<dbReference type="EMBL" id="JAAAPX010000133">
    <property type="protein sequence ID" value="KAF4229443.1"/>
    <property type="molecule type" value="Genomic_DNA"/>
</dbReference>
<keyword evidence="3" id="KW-1185">Reference proteome</keyword>
<dbReference type="AlphaFoldDB" id="A0A8H4GIY3"/>
<name>A0A8H4GIY3_9EURO</name>